<sequence>MRHPIFYGAVYLLFYKDNEVLLLKRQNTGFEDGKWSVVAGRMDGREEVKLAAIREAKEEAGVDIDPNDLSVVGVTHRKTIDSEWIDFYLTVHKWSGSITNVEPHKCEELRWFKTKELPDNMIEYVRRAVVREHTEMWFGSVGW</sequence>
<evidence type="ECO:0000256" key="1">
    <source>
        <dbReference type="ARBA" id="ARBA00001946"/>
    </source>
</evidence>
<dbReference type="InterPro" id="IPR020084">
    <property type="entry name" value="NUDIX_hydrolase_CS"/>
</dbReference>
<dbReference type="CDD" id="cd04683">
    <property type="entry name" value="NUDIX_Hydrolase"/>
    <property type="match status" value="1"/>
</dbReference>
<dbReference type="RefSeq" id="WP_136777791.1">
    <property type="nucleotide sequence ID" value="NZ_SUPK01000004.1"/>
</dbReference>
<keyword evidence="5" id="KW-1185">Reference proteome</keyword>
<dbReference type="PROSITE" id="PS51462">
    <property type="entry name" value="NUDIX"/>
    <property type="match status" value="1"/>
</dbReference>
<feature type="domain" description="Nudix hydrolase" evidence="3">
    <location>
        <begin position="1"/>
        <end position="134"/>
    </location>
</feature>
<proteinExistence type="predicted"/>
<dbReference type="AlphaFoldDB" id="A0A4U0FCJ5"/>
<dbReference type="GO" id="GO:0016787">
    <property type="term" value="F:hydrolase activity"/>
    <property type="evidence" value="ECO:0007669"/>
    <property type="project" value="UniProtKB-KW"/>
</dbReference>
<protein>
    <submittedName>
        <fullName evidence="4">NUDIX domain-containing protein</fullName>
    </submittedName>
</protein>
<dbReference type="Gene3D" id="3.90.79.10">
    <property type="entry name" value="Nucleoside Triphosphate Pyrophosphohydrolase"/>
    <property type="match status" value="1"/>
</dbReference>
<dbReference type="Proteomes" id="UP000309673">
    <property type="component" value="Unassembled WGS sequence"/>
</dbReference>
<organism evidence="4 5">
    <name type="scientific">Cohnella pontilimi</name>
    <dbReference type="NCBI Taxonomy" id="2564100"/>
    <lineage>
        <taxon>Bacteria</taxon>
        <taxon>Bacillati</taxon>
        <taxon>Bacillota</taxon>
        <taxon>Bacilli</taxon>
        <taxon>Bacillales</taxon>
        <taxon>Paenibacillaceae</taxon>
        <taxon>Cohnella</taxon>
    </lineage>
</organism>
<evidence type="ECO:0000259" key="3">
    <source>
        <dbReference type="PROSITE" id="PS51462"/>
    </source>
</evidence>
<evidence type="ECO:0000256" key="2">
    <source>
        <dbReference type="ARBA" id="ARBA00022801"/>
    </source>
</evidence>
<dbReference type="SUPFAM" id="SSF55811">
    <property type="entry name" value="Nudix"/>
    <property type="match status" value="1"/>
</dbReference>
<comment type="cofactor">
    <cofactor evidence="1">
        <name>Mg(2+)</name>
        <dbReference type="ChEBI" id="CHEBI:18420"/>
    </cofactor>
</comment>
<accession>A0A4U0FCJ5</accession>
<dbReference type="PANTHER" id="PTHR43046:SF2">
    <property type="entry name" value="8-OXO-DGTP DIPHOSPHATASE-RELATED"/>
    <property type="match status" value="1"/>
</dbReference>
<dbReference type="PANTHER" id="PTHR43046">
    <property type="entry name" value="GDP-MANNOSE MANNOSYL HYDROLASE"/>
    <property type="match status" value="1"/>
</dbReference>
<dbReference type="InterPro" id="IPR000086">
    <property type="entry name" value="NUDIX_hydrolase_dom"/>
</dbReference>
<evidence type="ECO:0000313" key="5">
    <source>
        <dbReference type="Proteomes" id="UP000309673"/>
    </source>
</evidence>
<dbReference type="OrthoDB" id="21342at2"/>
<keyword evidence="2" id="KW-0378">Hydrolase</keyword>
<name>A0A4U0FCJ5_9BACL</name>
<gene>
    <name evidence="4" type="ORF">E5161_10720</name>
</gene>
<evidence type="ECO:0000313" key="4">
    <source>
        <dbReference type="EMBL" id="TJY42451.1"/>
    </source>
</evidence>
<dbReference type="EMBL" id="SUPK01000004">
    <property type="protein sequence ID" value="TJY42451.1"/>
    <property type="molecule type" value="Genomic_DNA"/>
</dbReference>
<dbReference type="InterPro" id="IPR015797">
    <property type="entry name" value="NUDIX_hydrolase-like_dom_sf"/>
</dbReference>
<comment type="caution">
    <text evidence="4">The sequence shown here is derived from an EMBL/GenBank/DDBJ whole genome shotgun (WGS) entry which is preliminary data.</text>
</comment>
<dbReference type="PROSITE" id="PS00893">
    <property type="entry name" value="NUDIX_BOX"/>
    <property type="match status" value="1"/>
</dbReference>
<reference evidence="4 5" key="1">
    <citation type="submission" date="2019-04" db="EMBL/GenBank/DDBJ databases">
        <title>Cohnella sp. nov., isolated from soil.</title>
        <authorList>
            <person name="Kim W."/>
        </authorList>
    </citation>
    <scope>NUCLEOTIDE SEQUENCE [LARGE SCALE GENOMIC DNA]</scope>
    <source>
        <strain evidence="4 5">CAU 1483</strain>
    </source>
</reference>
<dbReference type="Pfam" id="PF00293">
    <property type="entry name" value="NUDIX"/>
    <property type="match status" value="1"/>
</dbReference>